<protein>
    <submittedName>
        <fullName evidence="1">Nuclear transport factor 2 family protein</fullName>
    </submittedName>
</protein>
<sequence length="124" mass="13601">MAGTPSFASDLQAISDVIDVYFSGLHHADTATLSSVFDEDCHLCAPGVRLSLAQWLAKVESRPVPAELGLPYLYRIVSMGVYGNQAMVQAICPLLGSEYFDFLGLLREHSQWKIVSKMYADSSL</sequence>
<dbReference type="InterPro" id="IPR039437">
    <property type="entry name" value="FrzH/put_lumazine-bd"/>
</dbReference>
<reference evidence="1 2" key="1">
    <citation type="submission" date="2023-11" db="EMBL/GenBank/DDBJ databases">
        <title>Gilvimarinus fulvus sp. nov., isolated from the surface of Kelp.</title>
        <authorList>
            <person name="Sun Y.Y."/>
            <person name="Gong Y."/>
            <person name="Du Z.J."/>
        </authorList>
    </citation>
    <scope>NUCLEOTIDE SEQUENCE [LARGE SCALE GENOMIC DNA]</scope>
    <source>
        <strain evidence="1 2">SDUM040013</strain>
    </source>
</reference>
<gene>
    <name evidence="1" type="ORF">SCD92_15960</name>
</gene>
<dbReference type="Pfam" id="PF12893">
    <property type="entry name" value="Lumazine_bd_2"/>
    <property type="match status" value="1"/>
</dbReference>
<name>A0ABU4S118_9GAMM</name>
<dbReference type="RefSeq" id="WP_302721009.1">
    <property type="nucleotide sequence ID" value="NZ_JAULRU010000220.1"/>
</dbReference>
<proteinExistence type="predicted"/>
<accession>A0ABU4S118</accession>
<dbReference type="EMBL" id="JAXAFO010000033">
    <property type="protein sequence ID" value="MDX6850870.1"/>
    <property type="molecule type" value="Genomic_DNA"/>
</dbReference>
<keyword evidence="2" id="KW-1185">Reference proteome</keyword>
<organism evidence="1 2">
    <name type="scientific">Gilvimarinus gilvus</name>
    <dbReference type="NCBI Taxonomy" id="3058038"/>
    <lineage>
        <taxon>Bacteria</taxon>
        <taxon>Pseudomonadati</taxon>
        <taxon>Pseudomonadota</taxon>
        <taxon>Gammaproteobacteria</taxon>
        <taxon>Cellvibrionales</taxon>
        <taxon>Cellvibrionaceae</taxon>
        <taxon>Gilvimarinus</taxon>
    </lineage>
</organism>
<dbReference type="Gene3D" id="3.10.450.50">
    <property type="match status" value="1"/>
</dbReference>
<dbReference type="SUPFAM" id="SSF54427">
    <property type="entry name" value="NTF2-like"/>
    <property type="match status" value="1"/>
</dbReference>
<dbReference type="Proteomes" id="UP001273505">
    <property type="component" value="Unassembled WGS sequence"/>
</dbReference>
<comment type="caution">
    <text evidence="1">The sequence shown here is derived from an EMBL/GenBank/DDBJ whole genome shotgun (WGS) entry which is preliminary data.</text>
</comment>
<evidence type="ECO:0000313" key="2">
    <source>
        <dbReference type="Proteomes" id="UP001273505"/>
    </source>
</evidence>
<evidence type="ECO:0000313" key="1">
    <source>
        <dbReference type="EMBL" id="MDX6850870.1"/>
    </source>
</evidence>
<dbReference type="InterPro" id="IPR032710">
    <property type="entry name" value="NTF2-like_dom_sf"/>
</dbReference>